<name>A0ABR9XU16_9CHLB</name>
<dbReference type="NCBIfam" id="TIGR03827">
    <property type="entry name" value="GNAT_ablB"/>
    <property type="match status" value="1"/>
</dbReference>
<evidence type="ECO:0000259" key="1">
    <source>
        <dbReference type="PROSITE" id="PS51186"/>
    </source>
</evidence>
<dbReference type="Pfam" id="PF00583">
    <property type="entry name" value="Acetyltransf_1"/>
    <property type="match status" value="1"/>
</dbReference>
<dbReference type="RefSeq" id="WP_114608351.1">
    <property type="nucleotide sequence ID" value="NZ_JABVZQ010000015.1"/>
</dbReference>
<dbReference type="InterPro" id="IPR000182">
    <property type="entry name" value="GNAT_dom"/>
</dbReference>
<sequence>MTEDRIEQFHGATIQHGPESDRIYLMKTGTADLSELPGELKAYAKEKGYSKIIAKVPASAASRFIGLGYSKEASIPGFYNGRETAEFLCYYPDSSRRTAANSEEIQQNISLARRMHDKPLPELPEGVSLVTCTPDNAEEMSALYREVFPSYPFPIDNPDYIRETMQTHIVYFGALCNGRFVALSSAEMDEEHANVEMTDFATLPAWRGHSLAVHLLKTMETAMKKRGIRTAYTIARAASPGMNITFSRAGYTFGGTLVNNTNISGGIESMNIWYTSLAVSRES</sequence>
<dbReference type="SUPFAM" id="SSF55729">
    <property type="entry name" value="Acyl-CoA N-acyltransferases (Nat)"/>
    <property type="match status" value="1"/>
</dbReference>
<evidence type="ECO:0000313" key="3">
    <source>
        <dbReference type="Proteomes" id="UP000619838"/>
    </source>
</evidence>
<gene>
    <name evidence="2" type="primary">ablB</name>
    <name evidence="2" type="ORF">INT08_09280</name>
</gene>
<proteinExistence type="predicted"/>
<comment type="caution">
    <text evidence="2">The sequence shown here is derived from an EMBL/GenBank/DDBJ whole genome shotgun (WGS) entry which is preliminary data.</text>
</comment>
<dbReference type="InterPro" id="IPR022525">
    <property type="entry name" value="GNAT_AblB"/>
</dbReference>
<accession>A0ABR9XU16</accession>
<dbReference type="InterPro" id="IPR016181">
    <property type="entry name" value="Acyl_CoA_acyltransferase"/>
</dbReference>
<dbReference type="Proteomes" id="UP000619838">
    <property type="component" value="Unassembled WGS sequence"/>
</dbReference>
<protein>
    <submittedName>
        <fullName evidence="2">Beta-lysine N-acetyltransferase</fullName>
    </submittedName>
</protein>
<dbReference type="Gene3D" id="3.40.630.30">
    <property type="match status" value="1"/>
</dbReference>
<keyword evidence="3" id="KW-1185">Reference proteome</keyword>
<organism evidence="2 3">
    <name type="scientific">Prosthecochloris ethylica</name>
    <dbReference type="NCBI Taxonomy" id="2743976"/>
    <lineage>
        <taxon>Bacteria</taxon>
        <taxon>Pseudomonadati</taxon>
        <taxon>Chlorobiota</taxon>
        <taxon>Chlorobiia</taxon>
        <taxon>Chlorobiales</taxon>
        <taxon>Chlorobiaceae</taxon>
        <taxon>Prosthecochloris</taxon>
    </lineage>
</organism>
<evidence type="ECO:0000313" key="2">
    <source>
        <dbReference type="EMBL" id="MBF0637357.1"/>
    </source>
</evidence>
<dbReference type="PROSITE" id="PS51186">
    <property type="entry name" value="GNAT"/>
    <property type="match status" value="1"/>
</dbReference>
<reference evidence="2 3" key="1">
    <citation type="journal article" date="2020" name="Microorganisms">
        <title>Simultaneous Genome Sequencing of Prosthecochloris ethylica and Desulfuromonas acetoxidans within a Syntrophic Mixture Reveals Unique Pili and Protein Interactions.</title>
        <authorList>
            <person name="Kyndt J.A."/>
            <person name="Van Beeumen J.J."/>
            <person name="Meyer T.E."/>
        </authorList>
    </citation>
    <scope>NUCLEOTIDE SEQUENCE [LARGE SCALE GENOMIC DNA]</scope>
    <source>
        <strain evidence="2 3">N3</strain>
    </source>
</reference>
<feature type="domain" description="N-acetyltransferase" evidence="1">
    <location>
        <begin position="127"/>
        <end position="273"/>
    </location>
</feature>
<dbReference type="CDD" id="cd04301">
    <property type="entry name" value="NAT_SF"/>
    <property type="match status" value="1"/>
</dbReference>
<dbReference type="EMBL" id="JADGII010000018">
    <property type="protein sequence ID" value="MBF0637357.1"/>
    <property type="molecule type" value="Genomic_DNA"/>
</dbReference>